<dbReference type="PANTHER" id="PTHR33789">
    <property type="entry name" value="LACHRYMATORY-FACTOR SYNTHASE"/>
    <property type="match status" value="1"/>
</dbReference>
<dbReference type="Gramene" id="mRNA:MD08G0096300">
    <property type="protein sequence ID" value="CDS:MD08G0096300.1"/>
    <property type="gene ID" value="MD08G0096300"/>
</dbReference>
<comment type="caution">
    <text evidence="1">The sequence shown here is derived from an EMBL/GenBank/DDBJ whole genome shotgun (WGS) entry which is preliminary data.</text>
</comment>
<name>A0A498J9I2_MALDO</name>
<dbReference type="OrthoDB" id="1592664at2759"/>
<organism evidence="1 2">
    <name type="scientific">Malus domestica</name>
    <name type="common">Apple</name>
    <name type="synonym">Pyrus malus</name>
    <dbReference type="NCBI Taxonomy" id="3750"/>
    <lineage>
        <taxon>Eukaryota</taxon>
        <taxon>Viridiplantae</taxon>
        <taxon>Streptophyta</taxon>
        <taxon>Embryophyta</taxon>
        <taxon>Tracheophyta</taxon>
        <taxon>Spermatophyta</taxon>
        <taxon>Magnoliopsida</taxon>
        <taxon>eudicotyledons</taxon>
        <taxon>Gunneridae</taxon>
        <taxon>Pentapetalae</taxon>
        <taxon>rosids</taxon>
        <taxon>fabids</taxon>
        <taxon>Rosales</taxon>
        <taxon>Rosaceae</taxon>
        <taxon>Amygdaloideae</taxon>
        <taxon>Maleae</taxon>
        <taxon>Malus</taxon>
    </lineage>
</organism>
<accession>A0A498J9I2</accession>
<dbReference type="Gene3D" id="3.30.530.20">
    <property type="match status" value="1"/>
</dbReference>
<reference evidence="1 2" key="1">
    <citation type="submission" date="2018-10" db="EMBL/GenBank/DDBJ databases">
        <title>A high-quality apple genome assembly.</title>
        <authorList>
            <person name="Hu J."/>
        </authorList>
    </citation>
    <scope>NUCLEOTIDE SEQUENCE [LARGE SCALE GENOMIC DNA]</scope>
    <source>
        <strain evidence="2">cv. HFTH1</strain>
        <tissue evidence="1">Young leaf</tissue>
    </source>
</reference>
<proteinExistence type="predicted"/>
<dbReference type="SMR" id="A0A498J9I2"/>
<dbReference type="EMBL" id="RDQH01000334">
    <property type="protein sequence ID" value="RXH91806.1"/>
    <property type="molecule type" value="Genomic_DNA"/>
</dbReference>
<dbReference type="SUPFAM" id="SSF55961">
    <property type="entry name" value="Bet v1-like"/>
    <property type="match status" value="1"/>
</dbReference>
<evidence type="ECO:0008006" key="3">
    <source>
        <dbReference type="Google" id="ProtNLM"/>
    </source>
</evidence>
<evidence type="ECO:0000313" key="1">
    <source>
        <dbReference type="EMBL" id="RXH91806.1"/>
    </source>
</evidence>
<dbReference type="FunFam" id="3.30.530.20:FF:000064">
    <property type="entry name" value="Lachrymatory-factor synthase"/>
    <property type="match status" value="1"/>
</dbReference>
<dbReference type="InterPro" id="IPR023393">
    <property type="entry name" value="START-like_dom_sf"/>
</dbReference>
<dbReference type="InterPro" id="IPR053249">
    <property type="entry name" value="LFS"/>
</dbReference>
<evidence type="ECO:0000313" key="2">
    <source>
        <dbReference type="Proteomes" id="UP000290289"/>
    </source>
</evidence>
<dbReference type="Proteomes" id="UP000290289">
    <property type="component" value="Chromosome 8"/>
</dbReference>
<keyword evidence="2" id="KW-1185">Reference proteome</keyword>
<sequence>MQEPAESRKWERKTTAVLKASAAEKVWPLLADFCNLHKIFPKLATCYQVEGVSGQPGLIRYCETPPTNPADESTVKWVKEKLLMIDPIKWCISYEIIENNMGFHSYVATMQVVPTNDIDQDGVYGCKIDWSVVCDPVDGWRSENLQEFLESNLQLVAKTMEHALLST</sequence>
<dbReference type="InterPro" id="IPR019587">
    <property type="entry name" value="Polyketide_cyclase/dehydratase"/>
</dbReference>
<dbReference type="PANTHER" id="PTHR33789:SF11">
    <property type="entry name" value="OS05G0202300 PROTEIN"/>
    <property type="match status" value="1"/>
</dbReference>
<dbReference type="Pfam" id="PF10604">
    <property type="entry name" value="Polyketide_cyc2"/>
    <property type="match status" value="1"/>
</dbReference>
<protein>
    <recommendedName>
        <fullName evidence="3">Lachrymatory-factor synthase</fullName>
    </recommendedName>
</protein>
<dbReference type="GO" id="GO:0004864">
    <property type="term" value="F:protein phosphatase inhibitor activity"/>
    <property type="evidence" value="ECO:0007669"/>
    <property type="project" value="UniProtKB-ARBA"/>
</dbReference>
<gene>
    <name evidence="1" type="ORF">DVH24_020829</name>
</gene>
<dbReference type="CDD" id="cd07821">
    <property type="entry name" value="PYR_PYL_RCAR_like"/>
    <property type="match status" value="1"/>
</dbReference>
<dbReference type="AlphaFoldDB" id="A0A498J9I2"/>